<protein>
    <submittedName>
        <fullName evidence="1">Uncharacterized protein</fullName>
    </submittedName>
</protein>
<accession>A0A645HF25</accession>
<organism evidence="1">
    <name type="scientific">bioreactor metagenome</name>
    <dbReference type="NCBI Taxonomy" id="1076179"/>
    <lineage>
        <taxon>unclassified sequences</taxon>
        <taxon>metagenomes</taxon>
        <taxon>ecological metagenomes</taxon>
    </lineage>
</organism>
<comment type="caution">
    <text evidence="1">The sequence shown here is derived from an EMBL/GenBank/DDBJ whole genome shotgun (WGS) entry which is preliminary data.</text>
</comment>
<name>A0A645HF25_9ZZZZ</name>
<dbReference type="EMBL" id="VSSQ01091404">
    <property type="protein sequence ID" value="MPN36972.1"/>
    <property type="molecule type" value="Genomic_DNA"/>
</dbReference>
<reference evidence="1" key="1">
    <citation type="submission" date="2019-08" db="EMBL/GenBank/DDBJ databases">
        <authorList>
            <person name="Kucharzyk K."/>
            <person name="Murdoch R.W."/>
            <person name="Higgins S."/>
            <person name="Loffler F."/>
        </authorList>
    </citation>
    <scope>NUCLEOTIDE SEQUENCE</scope>
</reference>
<evidence type="ECO:0000313" key="1">
    <source>
        <dbReference type="EMBL" id="MPN36972.1"/>
    </source>
</evidence>
<gene>
    <name evidence="1" type="ORF">SDC9_184484</name>
</gene>
<sequence length="57" mass="6497">MGKVFPLILKLEKLQSLFITHDVLKLFVPQVKAEGCGVQQRQQPFSELLVALLDLEF</sequence>
<proteinExistence type="predicted"/>
<dbReference type="AlphaFoldDB" id="A0A645HF25"/>